<gene>
    <name evidence="2" type="ORF">CDAR_551451</name>
</gene>
<reference evidence="2 3" key="1">
    <citation type="submission" date="2021-06" db="EMBL/GenBank/DDBJ databases">
        <title>Caerostris darwini draft genome.</title>
        <authorList>
            <person name="Kono N."/>
            <person name="Arakawa K."/>
        </authorList>
    </citation>
    <scope>NUCLEOTIDE SEQUENCE [LARGE SCALE GENOMIC DNA]</scope>
</reference>
<proteinExistence type="predicted"/>
<dbReference type="Proteomes" id="UP001054837">
    <property type="component" value="Unassembled WGS sequence"/>
</dbReference>
<name>A0AAV4V6H0_9ARAC</name>
<dbReference type="EMBL" id="BPLQ01012459">
    <property type="protein sequence ID" value="GIY65619.1"/>
    <property type="molecule type" value="Genomic_DNA"/>
</dbReference>
<accession>A0AAV4V6H0</accession>
<evidence type="ECO:0000313" key="3">
    <source>
        <dbReference type="Proteomes" id="UP001054837"/>
    </source>
</evidence>
<comment type="caution">
    <text evidence="2">The sequence shown here is derived from an EMBL/GenBank/DDBJ whole genome shotgun (WGS) entry which is preliminary data.</text>
</comment>
<protein>
    <submittedName>
        <fullName evidence="2">Uncharacterized protein</fullName>
    </submittedName>
</protein>
<feature type="compositionally biased region" description="Polar residues" evidence="1">
    <location>
        <begin position="26"/>
        <end position="44"/>
    </location>
</feature>
<evidence type="ECO:0000256" key="1">
    <source>
        <dbReference type="SAM" id="MobiDB-lite"/>
    </source>
</evidence>
<organism evidence="2 3">
    <name type="scientific">Caerostris darwini</name>
    <dbReference type="NCBI Taxonomy" id="1538125"/>
    <lineage>
        <taxon>Eukaryota</taxon>
        <taxon>Metazoa</taxon>
        <taxon>Ecdysozoa</taxon>
        <taxon>Arthropoda</taxon>
        <taxon>Chelicerata</taxon>
        <taxon>Arachnida</taxon>
        <taxon>Araneae</taxon>
        <taxon>Araneomorphae</taxon>
        <taxon>Entelegynae</taxon>
        <taxon>Araneoidea</taxon>
        <taxon>Araneidae</taxon>
        <taxon>Caerostris</taxon>
    </lineage>
</organism>
<feature type="region of interest" description="Disordered" evidence="1">
    <location>
        <begin position="1"/>
        <end position="92"/>
    </location>
</feature>
<keyword evidence="3" id="KW-1185">Reference proteome</keyword>
<sequence>MRRGSDLSRPLTTPERTSRRHAPTPLTETESSRSINPPTVQNALGQRCEKESFEAPEVGVEKETLRMTLVDQEGHISSLGRGKKSRSEQKRS</sequence>
<feature type="compositionally biased region" description="Basic and acidic residues" evidence="1">
    <location>
        <begin position="47"/>
        <end position="65"/>
    </location>
</feature>
<evidence type="ECO:0000313" key="2">
    <source>
        <dbReference type="EMBL" id="GIY65619.1"/>
    </source>
</evidence>
<dbReference type="AlphaFoldDB" id="A0AAV4V6H0"/>